<accession>A0A2Z5UVA9</accession>
<organism evidence="2 3">
    <name type="scientific">Candidatus Rickettsiella viridis</name>
    <dbReference type="NCBI Taxonomy" id="676208"/>
    <lineage>
        <taxon>Bacteria</taxon>
        <taxon>Pseudomonadati</taxon>
        <taxon>Pseudomonadota</taxon>
        <taxon>Gammaproteobacteria</taxon>
        <taxon>Legionellales</taxon>
        <taxon>Coxiellaceae</taxon>
        <taxon>Rickettsiella</taxon>
    </lineage>
</organism>
<dbReference type="RefSeq" id="WP_126322286.1">
    <property type="nucleotide sequence ID" value="NZ_AP018005.1"/>
</dbReference>
<protein>
    <submittedName>
        <fullName evidence="2">Uncharacterized protein</fullName>
    </submittedName>
</protein>
<dbReference type="Proteomes" id="UP000282483">
    <property type="component" value="Chromosome"/>
</dbReference>
<reference evidence="2 3" key="1">
    <citation type="submission" date="2017-03" db="EMBL/GenBank/DDBJ databases">
        <title>The genome sequence of Candidatus Rickettsiella viridis.</title>
        <authorList>
            <person name="Nikoh N."/>
            <person name="Tsuchida T."/>
            <person name="Yamaguchi K."/>
            <person name="Maeda T."/>
            <person name="Shigenobu S."/>
            <person name="Fukatsu T."/>
        </authorList>
    </citation>
    <scope>NUCLEOTIDE SEQUENCE [LARGE SCALE GENOMIC DNA]</scope>
    <source>
        <strain evidence="2 3">Ap-RA04</strain>
    </source>
</reference>
<dbReference type="AlphaFoldDB" id="A0A2Z5UVA9"/>
<evidence type="ECO:0000313" key="3">
    <source>
        <dbReference type="Proteomes" id="UP000282483"/>
    </source>
</evidence>
<evidence type="ECO:0000313" key="1">
    <source>
        <dbReference type="EMBL" id="BBB14769.1"/>
    </source>
</evidence>
<proteinExistence type="predicted"/>
<dbReference type="KEGG" id="rvi:RVIR1_10270"/>
<dbReference type="OrthoDB" id="5659891at2"/>
<gene>
    <name evidence="1" type="ORF">RVIR1_02370</name>
    <name evidence="2" type="ORF">RVIR1_10270</name>
</gene>
<keyword evidence="3" id="KW-1185">Reference proteome</keyword>
<evidence type="ECO:0000313" key="2">
    <source>
        <dbReference type="EMBL" id="BBB15499.1"/>
    </source>
</evidence>
<dbReference type="EMBL" id="AP018005">
    <property type="protein sequence ID" value="BBB14769.1"/>
    <property type="molecule type" value="Genomic_DNA"/>
</dbReference>
<name>A0A2Z5UVA9_9COXI</name>
<dbReference type="EMBL" id="AP018005">
    <property type="protein sequence ID" value="BBB15499.1"/>
    <property type="molecule type" value="Genomic_DNA"/>
</dbReference>
<sequence>MKLTSRDVDILRFINEFGFCEMPQLNQRFGLRKPRNYQVINKLIRHHLVQHERIFYKQHGLFRLTAAGARFTPLPPLHRVPLANYRHDLTVLTLYLKFRDLYPDVTWISERKLKHDKYKLGVGQHGHLPDGVLVFPDDKQIAIEVELSHKSKLRLDDILKSYASQFSIQEVWYFCKESMQPRLQEATKAMSFVKIYLLKHFLEKQPTNYHVSTG</sequence>
<dbReference type="KEGG" id="rvi:RVIR1_02370"/>